<proteinExistence type="predicted"/>
<evidence type="ECO:0000313" key="2">
    <source>
        <dbReference type="EMBL" id="MET3869260.1"/>
    </source>
</evidence>
<gene>
    <name evidence="2" type="ORF">ABIC20_006569</name>
</gene>
<accession>A0ABV2NRZ8</accession>
<dbReference type="CDD" id="cd00130">
    <property type="entry name" value="PAS"/>
    <property type="match status" value="1"/>
</dbReference>
<dbReference type="SMART" id="SM00086">
    <property type="entry name" value="PAC"/>
    <property type="match status" value="1"/>
</dbReference>
<dbReference type="SUPFAM" id="SSF55785">
    <property type="entry name" value="PYP-like sensor domain (PAS domain)"/>
    <property type="match status" value="1"/>
</dbReference>
<feature type="domain" description="PAS fold-3" evidence="1">
    <location>
        <begin position="62"/>
        <end position="132"/>
    </location>
</feature>
<organism evidence="2 3">
    <name type="scientific">Methylobacterium radiotolerans</name>
    <dbReference type="NCBI Taxonomy" id="31998"/>
    <lineage>
        <taxon>Bacteria</taxon>
        <taxon>Pseudomonadati</taxon>
        <taxon>Pseudomonadota</taxon>
        <taxon>Alphaproteobacteria</taxon>
        <taxon>Hyphomicrobiales</taxon>
        <taxon>Methylobacteriaceae</taxon>
        <taxon>Methylobacterium</taxon>
    </lineage>
</organism>
<dbReference type="Gene3D" id="2.10.70.100">
    <property type="match status" value="1"/>
</dbReference>
<reference evidence="2 3" key="1">
    <citation type="submission" date="2024-06" db="EMBL/GenBank/DDBJ databases">
        <title>Genomics of switchgrass bacterial isolates.</title>
        <authorList>
            <person name="Shade A."/>
        </authorList>
    </citation>
    <scope>NUCLEOTIDE SEQUENCE [LARGE SCALE GENOMIC DNA]</scope>
    <source>
        <strain evidence="2 3">PvP084</strain>
    </source>
</reference>
<dbReference type="Pfam" id="PF08447">
    <property type="entry name" value="PAS_3"/>
    <property type="match status" value="1"/>
</dbReference>
<evidence type="ECO:0000259" key="1">
    <source>
        <dbReference type="Pfam" id="PF08447"/>
    </source>
</evidence>
<comment type="caution">
    <text evidence="2">The sequence shown here is derived from an EMBL/GenBank/DDBJ whole genome shotgun (WGS) entry which is preliminary data.</text>
</comment>
<dbReference type="InterPro" id="IPR035965">
    <property type="entry name" value="PAS-like_dom_sf"/>
</dbReference>
<dbReference type="Proteomes" id="UP001549119">
    <property type="component" value="Unassembled WGS sequence"/>
</dbReference>
<dbReference type="InterPro" id="IPR001610">
    <property type="entry name" value="PAC"/>
</dbReference>
<name>A0ABV2NRZ8_9HYPH</name>
<sequence>MGQRSTTRVNAIDGFTEPLDRLRAALNASCVVGTWDWDIVRRTMVYDGGAARLLTGDESLAEQELNGVDAVAAVHPADHSWLIAHVQSAVRAGGLVLAEYRVIDADGHVRWLLSRGRTYHDATAQPVRSRGIIIDITELRGDGGERYVVTSSLAATPDMLERAADLAMELKRMLTADAPADVRAATDVLLFAIGRALVASASETSH</sequence>
<dbReference type="RefSeq" id="WP_209650221.1">
    <property type="nucleotide sequence ID" value="NZ_JBEPNV010000001.1"/>
</dbReference>
<dbReference type="Gene3D" id="3.30.450.20">
    <property type="entry name" value="PAS domain"/>
    <property type="match status" value="1"/>
</dbReference>
<dbReference type="InterPro" id="IPR000014">
    <property type="entry name" value="PAS"/>
</dbReference>
<keyword evidence="3" id="KW-1185">Reference proteome</keyword>
<evidence type="ECO:0000313" key="3">
    <source>
        <dbReference type="Proteomes" id="UP001549119"/>
    </source>
</evidence>
<dbReference type="EMBL" id="JBEPNW010000002">
    <property type="protein sequence ID" value="MET3869260.1"/>
    <property type="molecule type" value="Genomic_DNA"/>
</dbReference>
<dbReference type="InterPro" id="IPR013655">
    <property type="entry name" value="PAS_fold_3"/>
</dbReference>
<protein>
    <recommendedName>
        <fullName evidence="1">PAS fold-3 domain-containing protein</fullName>
    </recommendedName>
</protein>